<proteinExistence type="predicted"/>
<evidence type="ECO:0000256" key="1">
    <source>
        <dbReference type="SAM" id="MobiDB-lite"/>
    </source>
</evidence>
<keyword evidence="3" id="KW-1185">Reference proteome</keyword>
<dbReference type="AlphaFoldDB" id="A0A8J4CMB0"/>
<dbReference type="EMBL" id="BNCP01000030">
    <property type="protein sequence ID" value="GIL84660.1"/>
    <property type="molecule type" value="Genomic_DNA"/>
</dbReference>
<evidence type="ECO:0000313" key="2">
    <source>
        <dbReference type="EMBL" id="GIL84660.1"/>
    </source>
</evidence>
<gene>
    <name evidence="2" type="ORF">Vretifemale_13278</name>
</gene>
<name>A0A8J4CMB0_9CHLO</name>
<reference evidence="2" key="1">
    <citation type="journal article" date="2021" name="Proc. Natl. Acad. Sci. U.S.A.">
        <title>Three genomes in the algal genus Volvox reveal the fate of a haploid sex-determining region after a transition to homothallism.</title>
        <authorList>
            <person name="Yamamoto K."/>
            <person name="Hamaji T."/>
            <person name="Kawai-Toyooka H."/>
            <person name="Matsuzaki R."/>
            <person name="Takahashi F."/>
            <person name="Nishimura Y."/>
            <person name="Kawachi M."/>
            <person name="Noguchi H."/>
            <person name="Minakuchi Y."/>
            <person name="Umen J.G."/>
            <person name="Toyoda A."/>
            <person name="Nozaki H."/>
        </authorList>
    </citation>
    <scope>NUCLEOTIDE SEQUENCE</scope>
    <source>
        <strain evidence="2">NIES-3786</strain>
    </source>
</reference>
<feature type="region of interest" description="Disordered" evidence="1">
    <location>
        <begin position="1"/>
        <end position="44"/>
    </location>
</feature>
<accession>A0A8J4CMB0</accession>
<feature type="non-terminal residue" evidence="2">
    <location>
        <position position="1"/>
    </location>
</feature>
<dbReference type="Proteomes" id="UP000747110">
    <property type="component" value="Unassembled WGS sequence"/>
</dbReference>
<feature type="compositionally biased region" description="Gly residues" evidence="1">
    <location>
        <begin position="1"/>
        <end position="11"/>
    </location>
</feature>
<feature type="compositionally biased region" description="Acidic residues" evidence="1">
    <location>
        <begin position="18"/>
        <end position="27"/>
    </location>
</feature>
<protein>
    <submittedName>
        <fullName evidence="2">Uncharacterized protein</fullName>
    </submittedName>
</protein>
<organism evidence="2 3">
    <name type="scientific">Volvox reticuliferus</name>
    <dbReference type="NCBI Taxonomy" id="1737510"/>
    <lineage>
        <taxon>Eukaryota</taxon>
        <taxon>Viridiplantae</taxon>
        <taxon>Chlorophyta</taxon>
        <taxon>core chlorophytes</taxon>
        <taxon>Chlorophyceae</taxon>
        <taxon>CS clade</taxon>
        <taxon>Chlamydomonadales</taxon>
        <taxon>Volvocaceae</taxon>
        <taxon>Volvox</taxon>
    </lineage>
</organism>
<evidence type="ECO:0000313" key="3">
    <source>
        <dbReference type="Proteomes" id="UP000747110"/>
    </source>
</evidence>
<sequence length="112" mass="11451">SGDGGTSGEGANGTLAGEDGEGGDGEDGGSQSNEPAPPPQPKYIRKVISVPKVVSKLTIALGSLPEDLSSCPAFYLILNRPGRVGIDELDAVVEFGLLSEGPSLRILEQMLS</sequence>
<feature type="non-terminal residue" evidence="2">
    <location>
        <position position="112"/>
    </location>
</feature>
<comment type="caution">
    <text evidence="2">The sequence shown here is derived from an EMBL/GenBank/DDBJ whole genome shotgun (WGS) entry which is preliminary data.</text>
</comment>